<feature type="compositionally biased region" description="Polar residues" evidence="1">
    <location>
        <begin position="236"/>
        <end position="249"/>
    </location>
</feature>
<reference evidence="3" key="2">
    <citation type="submission" date="2015-01" db="EMBL/GenBank/DDBJ databases">
        <title>Evolutionary Origins and Diversification of the Mycorrhizal Mutualists.</title>
        <authorList>
            <consortium name="DOE Joint Genome Institute"/>
            <consortium name="Mycorrhizal Genomics Consortium"/>
            <person name="Kohler A."/>
            <person name="Kuo A."/>
            <person name="Nagy L.G."/>
            <person name="Floudas D."/>
            <person name="Copeland A."/>
            <person name="Barry K.W."/>
            <person name="Cichocki N."/>
            <person name="Veneault-Fourrey C."/>
            <person name="LaButti K."/>
            <person name="Lindquist E.A."/>
            <person name="Lipzen A."/>
            <person name="Lundell T."/>
            <person name="Morin E."/>
            <person name="Murat C."/>
            <person name="Riley R."/>
            <person name="Ohm R."/>
            <person name="Sun H."/>
            <person name="Tunlid A."/>
            <person name="Henrissat B."/>
            <person name="Grigoriev I.V."/>
            <person name="Hibbett D.S."/>
            <person name="Martin F."/>
        </authorList>
    </citation>
    <scope>NUCLEOTIDE SEQUENCE [LARGE SCALE GENOMIC DNA]</scope>
    <source>
        <strain evidence="3">Ve08.2h10</strain>
    </source>
</reference>
<evidence type="ECO:0000256" key="1">
    <source>
        <dbReference type="SAM" id="MobiDB-lite"/>
    </source>
</evidence>
<dbReference type="Proteomes" id="UP000054538">
    <property type="component" value="Unassembled WGS sequence"/>
</dbReference>
<dbReference type="OrthoDB" id="2678356at2759"/>
<proteinExistence type="predicted"/>
<dbReference type="HOGENOM" id="CLU_744145_0_0_1"/>
<protein>
    <submittedName>
        <fullName evidence="2">Uncharacterized protein</fullName>
    </submittedName>
</protein>
<sequence length="372" mass="39619">MTRASNAPELLNALGMERITVASRWSSSRPQAAEPQESVRLANVIDDDGNADTPMHAMSNIFGGSYSRRSSDTSNFMRENAYGEQGHTGGMLLGKQKDVRGFHPSGVSHTADAQNQAMYGAGAERLLREAYQLVHPATGVEAGPAMQEPEPSSSQEIQRGYSGLPQISGPSIINPSSIFASTHDLSSRYSPRASTVPYPAPSVHSHDEPHIESAHSAGRRSVISQFGGVVGDPHSRSYTDGPRTTSVGSNPPPALQTPHHSIDRYTHAPGGPQGPFVPAPPQEQNVQSQQPSLDILQGRDHIGPPLPIASQARRASQTPQTSLYSQDVTNQVGPCTGAAASNSNELARRLALDALSASTNTRVLQDANQHLR</sequence>
<keyword evidence="3" id="KW-1185">Reference proteome</keyword>
<organism evidence="2 3">
    <name type="scientific">Paxillus rubicundulus Ve08.2h10</name>
    <dbReference type="NCBI Taxonomy" id="930991"/>
    <lineage>
        <taxon>Eukaryota</taxon>
        <taxon>Fungi</taxon>
        <taxon>Dikarya</taxon>
        <taxon>Basidiomycota</taxon>
        <taxon>Agaricomycotina</taxon>
        <taxon>Agaricomycetes</taxon>
        <taxon>Agaricomycetidae</taxon>
        <taxon>Boletales</taxon>
        <taxon>Paxilineae</taxon>
        <taxon>Paxillaceae</taxon>
        <taxon>Paxillus</taxon>
    </lineage>
</organism>
<feature type="region of interest" description="Disordered" evidence="1">
    <location>
        <begin position="142"/>
        <end position="168"/>
    </location>
</feature>
<reference evidence="2 3" key="1">
    <citation type="submission" date="2014-04" db="EMBL/GenBank/DDBJ databases">
        <authorList>
            <consortium name="DOE Joint Genome Institute"/>
            <person name="Kuo A."/>
            <person name="Kohler A."/>
            <person name="Jargeat P."/>
            <person name="Nagy L.G."/>
            <person name="Floudas D."/>
            <person name="Copeland A."/>
            <person name="Barry K.W."/>
            <person name="Cichocki N."/>
            <person name="Veneault-Fourrey C."/>
            <person name="LaButti K."/>
            <person name="Lindquist E.A."/>
            <person name="Lipzen A."/>
            <person name="Lundell T."/>
            <person name="Morin E."/>
            <person name="Murat C."/>
            <person name="Sun H."/>
            <person name="Tunlid A."/>
            <person name="Henrissat B."/>
            <person name="Grigoriev I.V."/>
            <person name="Hibbett D.S."/>
            <person name="Martin F."/>
            <person name="Nordberg H.P."/>
            <person name="Cantor M.N."/>
            <person name="Hua S.X."/>
        </authorList>
    </citation>
    <scope>NUCLEOTIDE SEQUENCE [LARGE SCALE GENOMIC DNA]</scope>
    <source>
        <strain evidence="2 3">Ve08.2h10</strain>
    </source>
</reference>
<gene>
    <name evidence="2" type="ORF">PAXRUDRAFT_719492</name>
</gene>
<name>A0A0D0E821_9AGAM</name>
<dbReference type="InParanoid" id="A0A0D0E821"/>
<evidence type="ECO:0000313" key="2">
    <source>
        <dbReference type="EMBL" id="KIK98149.1"/>
    </source>
</evidence>
<accession>A0A0D0E821</accession>
<feature type="region of interest" description="Disordered" evidence="1">
    <location>
        <begin position="188"/>
        <end position="290"/>
    </location>
</feature>
<dbReference type="AlphaFoldDB" id="A0A0D0E821"/>
<feature type="compositionally biased region" description="Basic and acidic residues" evidence="1">
    <location>
        <begin position="204"/>
        <end position="213"/>
    </location>
</feature>
<evidence type="ECO:0000313" key="3">
    <source>
        <dbReference type="Proteomes" id="UP000054538"/>
    </source>
</evidence>
<dbReference type="EMBL" id="KN824904">
    <property type="protein sequence ID" value="KIK98149.1"/>
    <property type="molecule type" value="Genomic_DNA"/>
</dbReference>